<evidence type="ECO:0000313" key="1">
    <source>
        <dbReference type="EMBL" id="RPA73006.1"/>
    </source>
</evidence>
<evidence type="ECO:0000313" key="2">
    <source>
        <dbReference type="Proteomes" id="UP000275078"/>
    </source>
</evidence>
<dbReference type="Proteomes" id="UP000275078">
    <property type="component" value="Unassembled WGS sequence"/>
</dbReference>
<reference evidence="1 2" key="1">
    <citation type="journal article" date="2018" name="Nat. Ecol. Evol.">
        <title>Pezizomycetes genomes reveal the molecular basis of ectomycorrhizal truffle lifestyle.</title>
        <authorList>
            <person name="Murat C."/>
            <person name="Payen T."/>
            <person name="Noel B."/>
            <person name="Kuo A."/>
            <person name="Morin E."/>
            <person name="Chen J."/>
            <person name="Kohler A."/>
            <person name="Krizsan K."/>
            <person name="Balestrini R."/>
            <person name="Da Silva C."/>
            <person name="Montanini B."/>
            <person name="Hainaut M."/>
            <person name="Levati E."/>
            <person name="Barry K.W."/>
            <person name="Belfiori B."/>
            <person name="Cichocki N."/>
            <person name="Clum A."/>
            <person name="Dockter R.B."/>
            <person name="Fauchery L."/>
            <person name="Guy J."/>
            <person name="Iotti M."/>
            <person name="Le Tacon F."/>
            <person name="Lindquist E.A."/>
            <person name="Lipzen A."/>
            <person name="Malagnac F."/>
            <person name="Mello A."/>
            <person name="Molinier V."/>
            <person name="Miyauchi S."/>
            <person name="Poulain J."/>
            <person name="Riccioni C."/>
            <person name="Rubini A."/>
            <person name="Sitrit Y."/>
            <person name="Splivallo R."/>
            <person name="Traeger S."/>
            <person name="Wang M."/>
            <person name="Zifcakova L."/>
            <person name="Wipf D."/>
            <person name="Zambonelli A."/>
            <person name="Paolocci F."/>
            <person name="Nowrousian M."/>
            <person name="Ottonello S."/>
            <person name="Baldrian P."/>
            <person name="Spatafora J.W."/>
            <person name="Henrissat B."/>
            <person name="Nagy L.G."/>
            <person name="Aury J.M."/>
            <person name="Wincker P."/>
            <person name="Grigoriev I.V."/>
            <person name="Bonfante P."/>
            <person name="Martin F.M."/>
        </authorList>
    </citation>
    <scope>NUCLEOTIDE SEQUENCE [LARGE SCALE GENOMIC DNA]</scope>
    <source>
        <strain evidence="1 2">RN42</strain>
    </source>
</reference>
<sequence>MASLWVPQRAGAHYGFFVGTQESGRPPCLLCGYPRERAPTLASLWVPRERAPTLASFFFDFAVSLTLLAVPSIVPWNVARQAWGQHGPIVSCIYQLLPAGRLSFSAFVDKTFKELGFVDPNGKDTKLLKLVNYSQGCHVRSAHYARRSHLCVWRTCAAPGGVDSGTPLESGDGRMCGTLSGPCRVSTAPSCAPLDRTCKLESRRGHFKGSFASGDAVGMGLESNPEADHGALDMSSTCQEGSAVVLLGISNYYRRFIQEYTLAIILARRNKTAIITSGIAKST</sequence>
<keyword evidence="2" id="KW-1185">Reference proteome</keyword>
<accession>A0A3N4HJ97</accession>
<protein>
    <submittedName>
        <fullName evidence="1">Uncharacterized protein</fullName>
    </submittedName>
</protein>
<name>A0A3N4HJ97_ASCIM</name>
<gene>
    <name evidence="1" type="ORF">BJ508DRAFT_314220</name>
</gene>
<dbReference type="EMBL" id="ML119837">
    <property type="protein sequence ID" value="RPA73006.1"/>
    <property type="molecule type" value="Genomic_DNA"/>
</dbReference>
<organism evidence="1 2">
    <name type="scientific">Ascobolus immersus RN42</name>
    <dbReference type="NCBI Taxonomy" id="1160509"/>
    <lineage>
        <taxon>Eukaryota</taxon>
        <taxon>Fungi</taxon>
        <taxon>Dikarya</taxon>
        <taxon>Ascomycota</taxon>
        <taxon>Pezizomycotina</taxon>
        <taxon>Pezizomycetes</taxon>
        <taxon>Pezizales</taxon>
        <taxon>Ascobolaceae</taxon>
        <taxon>Ascobolus</taxon>
    </lineage>
</organism>
<dbReference type="AlphaFoldDB" id="A0A3N4HJ97"/>
<proteinExistence type="predicted"/>